<keyword evidence="2" id="KW-1185">Reference proteome</keyword>
<dbReference type="RefSeq" id="WP_376805072.1">
    <property type="nucleotide sequence ID" value="NZ_JBHTAC010000003.1"/>
</dbReference>
<sequence>MAWWRKRDITERAFVMYVKDKDDYQPYYAATCECGWCGEARPDEPGAREAAFADVHAHAAVHAEIFPIEVLPDVEYPLDGP</sequence>
<evidence type="ECO:0000313" key="1">
    <source>
        <dbReference type="EMBL" id="MFC7241612.1"/>
    </source>
</evidence>
<gene>
    <name evidence="1" type="ORF">ACFQO7_03870</name>
</gene>
<proteinExistence type="predicted"/>
<comment type="caution">
    <text evidence="1">The sequence shown here is derived from an EMBL/GenBank/DDBJ whole genome shotgun (WGS) entry which is preliminary data.</text>
</comment>
<name>A0ABW2GS24_9ACTN</name>
<accession>A0ABW2GS24</accession>
<organism evidence="1 2">
    <name type="scientific">Catellatospora aurea</name>
    <dbReference type="NCBI Taxonomy" id="1337874"/>
    <lineage>
        <taxon>Bacteria</taxon>
        <taxon>Bacillati</taxon>
        <taxon>Actinomycetota</taxon>
        <taxon>Actinomycetes</taxon>
        <taxon>Micromonosporales</taxon>
        <taxon>Micromonosporaceae</taxon>
        <taxon>Catellatospora</taxon>
    </lineage>
</organism>
<evidence type="ECO:0000313" key="2">
    <source>
        <dbReference type="Proteomes" id="UP001596392"/>
    </source>
</evidence>
<reference evidence="2" key="1">
    <citation type="journal article" date="2019" name="Int. J. Syst. Evol. Microbiol.">
        <title>The Global Catalogue of Microorganisms (GCM) 10K type strain sequencing project: providing services to taxonomists for standard genome sequencing and annotation.</title>
        <authorList>
            <consortium name="The Broad Institute Genomics Platform"/>
            <consortium name="The Broad Institute Genome Sequencing Center for Infectious Disease"/>
            <person name="Wu L."/>
            <person name="Ma J."/>
        </authorList>
    </citation>
    <scope>NUCLEOTIDE SEQUENCE [LARGE SCALE GENOMIC DNA]</scope>
    <source>
        <strain evidence="2">CGMCC 1.9106</strain>
    </source>
</reference>
<protein>
    <submittedName>
        <fullName evidence="1">Uncharacterized protein</fullName>
    </submittedName>
</protein>
<dbReference type="EMBL" id="JBHTAC010000003">
    <property type="protein sequence ID" value="MFC7241612.1"/>
    <property type="molecule type" value="Genomic_DNA"/>
</dbReference>
<dbReference type="Proteomes" id="UP001596392">
    <property type="component" value="Unassembled WGS sequence"/>
</dbReference>